<comment type="caution">
    <text evidence="1">The sequence shown here is derived from an EMBL/GenBank/DDBJ whole genome shotgun (WGS) entry which is preliminary data.</text>
</comment>
<evidence type="ECO:0000313" key="2">
    <source>
        <dbReference type="Proteomes" id="UP000325255"/>
    </source>
</evidence>
<dbReference type="EMBL" id="VWPK01000110">
    <property type="protein sequence ID" value="KAA5608056.1"/>
    <property type="molecule type" value="Genomic_DNA"/>
</dbReference>
<accession>A0A5M6IIF5</accession>
<protein>
    <recommendedName>
        <fullName evidence="3">Type II toxin-antitoxin system PemK/MazF family toxin</fullName>
    </recommendedName>
</protein>
<keyword evidence="2" id="KW-1185">Reference proteome</keyword>
<evidence type="ECO:0000313" key="1">
    <source>
        <dbReference type="EMBL" id="KAA5608056.1"/>
    </source>
</evidence>
<name>A0A5M6IIF5_9PROT</name>
<dbReference type="OrthoDB" id="7432864at2"/>
<proteinExistence type="predicted"/>
<organism evidence="1 2">
    <name type="scientific">Rhodovastum atsumiense</name>
    <dbReference type="NCBI Taxonomy" id="504468"/>
    <lineage>
        <taxon>Bacteria</taxon>
        <taxon>Pseudomonadati</taxon>
        <taxon>Pseudomonadota</taxon>
        <taxon>Alphaproteobacteria</taxon>
        <taxon>Acetobacterales</taxon>
        <taxon>Acetobacteraceae</taxon>
        <taxon>Rhodovastum</taxon>
    </lineage>
</organism>
<dbReference type="Proteomes" id="UP000325255">
    <property type="component" value="Unassembled WGS sequence"/>
</dbReference>
<sequence>MTSNAPPPGSVIRYAYLWADENAAGREEGRKDRPALVLALAVQISAAHTQILVLAVTHTPPTDPADAVTFPATEKRRLGLDDLPSWIVTTEGNAFI</sequence>
<evidence type="ECO:0008006" key="3">
    <source>
        <dbReference type="Google" id="ProtNLM"/>
    </source>
</evidence>
<dbReference type="AlphaFoldDB" id="A0A5M6IIF5"/>
<gene>
    <name evidence="1" type="ORF">F1189_30855</name>
</gene>
<dbReference type="RefSeq" id="WP_150045704.1">
    <property type="nucleotide sequence ID" value="NZ_OW485603.1"/>
</dbReference>
<reference evidence="1 2" key="1">
    <citation type="submission" date="2019-09" db="EMBL/GenBank/DDBJ databases">
        <title>Genome sequence of Rhodovastum atsumiense, a diverse member of the Acetobacteraceae family of non-sulfur purple photosynthetic bacteria.</title>
        <authorList>
            <person name="Meyer T."/>
            <person name="Kyndt J."/>
        </authorList>
    </citation>
    <scope>NUCLEOTIDE SEQUENCE [LARGE SCALE GENOMIC DNA]</scope>
    <source>
        <strain evidence="1 2">DSM 21279</strain>
    </source>
</reference>